<accession>A0A0G0JJG1</accession>
<protein>
    <submittedName>
        <fullName evidence="1">Uncharacterized protein</fullName>
    </submittedName>
</protein>
<evidence type="ECO:0000313" key="2">
    <source>
        <dbReference type="Proteomes" id="UP000034849"/>
    </source>
</evidence>
<evidence type="ECO:0000313" key="1">
    <source>
        <dbReference type="EMBL" id="KKQ28206.1"/>
    </source>
</evidence>
<sequence>MQSHGGMTTHFQEQGVVGRVAEDSDRLVVLGPSAQHGGATDVDVLDQFVARDVGVGRHQLERVEVHDNQIDTLDAVLLQEVQVYPVVALVEDARMDLRAEGFYPTIQTLGEARDLGHVGDRDVLLTQELGGTARTEDLPAEVHQGLGQFHYTGLVEHTDQRSGHGHLLITG</sequence>
<proteinExistence type="predicted"/>
<reference evidence="1 2" key="1">
    <citation type="journal article" date="2015" name="Nature">
        <title>rRNA introns, odd ribosomes, and small enigmatic genomes across a large radiation of phyla.</title>
        <authorList>
            <person name="Brown C.T."/>
            <person name="Hug L.A."/>
            <person name="Thomas B.C."/>
            <person name="Sharon I."/>
            <person name="Castelle C.J."/>
            <person name="Singh A."/>
            <person name="Wilkins M.J."/>
            <person name="Williams K.H."/>
            <person name="Banfield J.F."/>
        </authorList>
    </citation>
    <scope>NUCLEOTIDE SEQUENCE [LARGE SCALE GENOMIC DNA]</scope>
</reference>
<dbReference type="STRING" id="1619046.US42_C0001G0057"/>
<dbReference type="Proteomes" id="UP000034849">
    <property type="component" value="Unassembled WGS sequence"/>
</dbReference>
<dbReference type="EMBL" id="LBSX01000001">
    <property type="protein sequence ID" value="KKQ28206.1"/>
    <property type="molecule type" value="Genomic_DNA"/>
</dbReference>
<name>A0A0G0JJG1_9BACT</name>
<comment type="caution">
    <text evidence="1">The sequence shown here is derived from an EMBL/GenBank/DDBJ whole genome shotgun (WGS) entry which is preliminary data.</text>
</comment>
<organism evidence="1 2">
    <name type="scientific">Candidatus Magasanikbacteria bacterium GW2011_GWC2_37_14</name>
    <dbReference type="NCBI Taxonomy" id="1619046"/>
    <lineage>
        <taxon>Bacteria</taxon>
        <taxon>Candidatus Magasanikiibacteriota</taxon>
    </lineage>
</organism>
<gene>
    <name evidence="1" type="ORF">US42_C0001G0057</name>
</gene>
<dbReference type="AlphaFoldDB" id="A0A0G0JJG1"/>